<dbReference type="GO" id="GO:0000014">
    <property type="term" value="F:single-stranded DNA endodeoxyribonuclease activity"/>
    <property type="evidence" value="ECO:0007669"/>
    <property type="project" value="TreeGrafter"/>
</dbReference>
<dbReference type="InterPro" id="IPR036388">
    <property type="entry name" value="WH-like_DNA-bd_sf"/>
</dbReference>
<dbReference type="Gene3D" id="1.10.10.10">
    <property type="entry name" value="Winged helix-like DNA-binding domain superfamily/Winged helix DNA-binding domain"/>
    <property type="match status" value="1"/>
</dbReference>
<dbReference type="GO" id="GO:0003690">
    <property type="term" value="F:double-stranded DNA binding"/>
    <property type="evidence" value="ECO:0007669"/>
    <property type="project" value="TreeGrafter"/>
</dbReference>
<dbReference type="InterPro" id="IPR041426">
    <property type="entry name" value="Mos1_HTH"/>
</dbReference>
<dbReference type="PANTHER" id="PTHR46060:SF2">
    <property type="entry name" value="HISTONE-LYSINE N-METHYLTRANSFERASE SETMAR"/>
    <property type="match status" value="1"/>
</dbReference>
<dbReference type="Pfam" id="PF17906">
    <property type="entry name" value="HTH_48"/>
    <property type="match status" value="2"/>
</dbReference>
<dbReference type="GO" id="GO:0044774">
    <property type="term" value="P:mitotic DNA integrity checkpoint signaling"/>
    <property type="evidence" value="ECO:0007669"/>
    <property type="project" value="TreeGrafter"/>
</dbReference>
<dbReference type="Gene3D" id="1.10.10.1450">
    <property type="match status" value="2"/>
</dbReference>
<dbReference type="Gene3D" id="3.30.420.10">
    <property type="entry name" value="Ribonuclease H-like superfamily/Ribonuclease H"/>
    <property type="match status" value="1"/>
</dbReference>
<dbReference type="GO" id="GO:0015074">
    <property type="term" value="P:DNA integration"/>
    <property type="evidence" value="ECO:0007669"/>
    <property type="project" value="TreeGrafter"/>
</dbReference>
<dbReference type="GO" id="GO:0031297">
    <property type="term" value="P:replication fork processing"/>
    <property type="evidence" value="ECO:0007669"/>
    <property type="project" value="TreeGrafter"/>
</dbReference>
<dbReference type="GO" id="GO:0042800">
    <property type="term" value="F:histone H3K4 methyltransferase activity"/>
    <property type="evidence" value="ECO:0007669"/>
    <property type="project" value="TreeGrafter"/>
</dbReference>
<gene>
    <name evidence="2" type="ORF">DMN91_013023</name>
</gene>
<protein>
    <recommendedName>
        <fullName evidence="1">Mos1 transposase HTH domain-containing protein</fullName>
    </recommendedName>
</protein>
<dbReference type="GO" id="GO:0006303">
    <property type="term" value="P:double-strand break repair via nonhomologous end joining"/>
    <property type="evidence" value="ECO:0007669"/>
    <property type="project" value="TreeGrafter"/>
</dbReference>
<dbReference type="GO" id="GO:0003697">
    <property type="term" value="F:single-stranded DNA binding"/>
    <property type="evidence" value="ECO:0007669"/>
    <property type="project" value="TreeGrafter"/>
</dbReference>
<feature type="domain" description="Mos1 transposase HTH" evidence="1">
    <location>
        <begin position="147"/>
        <end position="196"/>
    </location>
</feature>
<dbReference type="PANTHER" id="PTHR46060">
    <property type="entry name" value="MARINER MOS1 TRANSPOSASE-LIKE PROTEIN"/>
    <property type="match status" value="1"/>
</dbReference>
<accession>A0A3L8D4H5</accession>
<dbReference type="EMBL" id="QOIP01000014">
    <property type="protein sequence ID" value="RLU15136.1"/>
    <property type="molecule type" value="Genomic_DNA"/>
</dbReference>
<evidence type="ECO:0000313" key="2">
    <source>
        <dbReference type="EMBL" id="RLU15136.1"/>
    </source>
</evidence>
<dbReference type="OrthoDB" id="7527833at2759"/>
<organism evidence="2 3">
    <name type="scientific">Ooceraea biroi</name>
    <name type="common">Clonal raider ant</name>
    <name type="synonym">Cerapachys biroi</name>
    <dbReference type="NCBI Taxonomy" id="2015173"/>
    <lineage>
        <taxon>Eukaryota</taxon>
        <taxon>Metazoa</taxon>
        <taxon>Ecdysozoa</taxon>
        <taxon>Arthropoda</taxon>
        <taxon>Hexapoda</taxon>
        <taxon>Insecta</taxon>
        <taxon>Pterygota</taxon>
        <taxon>Neoptera</taxon>
        <taxon>Endopterygota</taxon>
        <taxon>Hymenoptera</taxon>
        <taxon>Apocrita</taxon>
        <taxon>Aculeata</taxon>
        <taxon>Formicoidea</taxon>
        <taxon>Formicidae</taxon>
        <taxon>Dorylinae</taxon>
        <taxon>Ooceraea</taxon>
    </lineage>
</organism>
<comment type="caution">
    <text evidence="2">The sequence shown here is derived from an EMBL/GenBank/DDBJ whole genome shotgun (WGS) entry which is preliminary data.</text>
</comment>
<dbReference type="GO" id="GO:0000793">
    <property type="term" value="C:condensed chromosome"/>
    <property type="evidence" value="ECO:0007669"/>
    <property type="project" value="TreeGrafter"/>
</dbReference>
<dbReference type="GO" id="GO:0046975">
    <property type="term" value="F:histone H3K36 methyltransferase activity"/>
    <property type="evidence" value="ECO:0007669"/>
    <property type="project" value="TreeGrafter"/>
</dbReference>
<feature type="domain" description="Mos1 transposase HTH" evidence="1">
    <location>
        <begin position="2"/>
        <end position="33"/>
    </location>
</feature>
<dbReference type="GO" id="GO:0044547">
    <property type="term" value="F:DNA topoisomerase binding"/>
    <property type="evidence" value="ECO:0007669"/>
    <property type="project" value="TreeGrafter"/>
</dbReference>
<dbReference type="GO" id="GO:0000729">
    <property type="term" value="P:DNA double-strand break processing"/>
    <property type="evidence" value="ECO:0007669"/>
    <property type="project" value="TreeGrafter"/>
</dbReference>
<sequence length="335" mass="36822">MSETARNINVVFGEGSTTKATVGNWFKNFRDGDFSLANEPRGRPKTKVDNDHSRAVVESDPSQSTRELASIFNVSIPTILVHLAAIDLSPTDYHFFRNLDNLLVGKFFNSQQAVETAFRDFIDSRTPGFYSRGIDQLPLKWQKTMEKSKIRVIYEYEFRRGTTVSETARNINAVFGEGSTTKATVGNWFKNFRDGDFSLANEPRGRPKTKVDNDHLRAVVESDPSQSTRELASIFNVSIPTILVHLAAIGIKMQCTNSSSSSNSSGGGIVDRKPYFAHPGGPVALSSLSSLGSLNLSNIGGLSISNIPGTVSTNIHHASTPPPTTMYYDQLKYSM</sequence>
<evidence type="ECO:0000313" key="3">
    <source>
        <dbReference type="Proteomes" id="UP000279307"/>
    </source>
</evidence>
<dbReference type="GO" id="GO:0035861">
    <property type="term" value="C:site of double-strand break"/>
    <property type="evidence" value="ECO:0007669"/>
    <property type="project" value="TreeGrafter"/>
</dbReference>
<dbReference type="InterPro" id="IPR036397">
    <property type="entry name" value="RNaseH_sf"/>
</dbReference>
<dbReference type="Proteomes" id="UP000279307">
    <property type="component" value="Chromosome 14"/>
</dbReference>
<proteinExistence type="predicted"/>
<dbReference type="InterPro" id="IPR052709">
    <property type="entry name" value="Transposase-MT_Hybrid"/>
</dbReference>
<name>A0A3L8D4H5_OOCBI</name>
<reference evidence="2 3" key="1">
    <citation type="journal article" date="2018" name="Genome Res.">
        <title>The genomic architecture and molecular evolution of ant odorant receptors.</title>
        <authorList>
            <person name="McKenzie S.K."/>
            <person name="Kronauer D.J.C."/>
        </authorList>
    </citation>
    <scope>NUCLEOTIDE SEQUENCE [LARGE SCALE GENOMIC DNA]</scope>
    <source>
        <strain evidence="2">Clonal line C1</strain>
    </source>
</reference>
<dbReference type="GO" id="GO:0005634">
    <property type="term" value="C:nucleus"/>
    <property type="evidence" value="ECO:0007669"/>
    <property type="project" value="TreeGrafter"/>
</dbReference>
<dbReference type="AlphaFoldDB" id="A0A3L8D4H5"/>
<evidence type="ECO:0000259" key="1">
    <source>
        <dbReference type="Pfam" id="PF17906"/>
    </source>
</evidence>